<proteinExistence type="predicted"/>
<evidence type="ECO:0000313" key="2">
    <source>
        <dbReference type="Proteomes" id="UP000502117"/>
    </source>
</evidence>
<gene>
    <name evidence="1" type="ORF">GII14_10905</name>
</gene>
<dbReference type="InterPro" id="IPR017853">
    <property type="entry name" value="GH"/>
</dbReference>
<dbReference type="SUPFAM" id="SSF51445">
    <property type="entry name" value="(Trans)glycosidases"/>
    <property type="match status" value="1"/>
</dbReference>
<reference evidence="1 2" key="1">
    <citation type="submission" date="2019-11" db="EMBL/GenBank/DDBJ databases">
        <title>Complete Genome Sequence of Shewanella chilikensis Strain DC57, Isolated from Corroded Seal Rings at a floating production facility in Australia.</title>
        <authorList>
            <person name="Salgar-Chaparro S.J."/>
            <person name="Castillo-Villamizar G.A."/>
            <person name="Poehlein A."/>
            <person name="Daniel R."/>
            <person name="Machuca L."/>
        </authorList>
    </citation>
    <scope>NUCLEOTIDE SEQUENCE [LARGE SCALE GENOMIC DNA]</scope>
    <source>
        <strain evidence="1 2">DC57</strain>
    </source>
</reference>
<accession>A0A6G7LS45</accession>
<dbReference type="RefSeq" id="WP_165565042.1">
    <property type="nucleotide sequence ID" value="NZ_CP045857.1"/>
</dbReference>
<organism evidence="1 2">
    <name type="scientific">Shewanella chilikensis</name>
    <dbReference type="NCBI Taxonomy" id="558541"/>
    <lineage>
        <taxon>Bacteria</taxon>
        <taxon>Pseudomonadati</taxon>
        <taxon>Pseudomonadota</taxon>
        <taxon>Gammaproteobacteria</taxon>
        <taxon>Alteromonadales</taxon>
        <taxon>Shewanellaceae</taxon>
        <taxon>Shewanella</taxon>
    </lineage>
</organism>
<dbReference type="EMBL" id="CP045857">
    <property type="protein sequence ID" value="QIJ04607.1"/>
    <property type="molecule type" value="Genomic_DNA"/>
</dbReference>
<dbReference type="AlphaFoldDB" id="A0A6G7LS45"/>
<protein>
    <submittedName>
        <fullName evidence="1">Uncharacterized protein</fullName>
    </submittedName>
</protein>
<sequence length="122" mass="13349">MKEKMPNKLVTKALFRDSHDFSSQWQGHKLGDKLDYGWEMSYWGSSCTSRLNFYVDAGVSKSKLGVGASTVSTSSATAKILAKCAMDNGFTGGMMIFNVTKDSTGYLQSIWKGVSAKPNCLK</sequence>
<dbReference type="KEGG" id="schk:GII14_10905"/>
<evidence type="ECO:0000313" key="1">
    <source>
        <dbReference type="EMBL" id="QIJ04607.1"/>
    </source>
</evidence>
<name>A0A6G7LS45_9GAMM</name>
<dbReference type="Gene3D" id="3.20.20.80">
    <property type="entry name" value="Glycosidases"/>
    <property type="match status" value="1"/>
</dbReference>
<dbReference type="Proteomes" id="UP000502117">
    <property type="component" value="Chromosome"/>
</dbReference>